<dbReference type="InterPro" id="IPR013968">
    <property type="entry name" value="PKS_KR"/>
</dbReference>
<feature type="domain" description="Carrier" evidence="5">
    <location>
        <begin position="590"/>
        <end position="665"/>
    </location>
</feature>
<dbReference type="InterPro" id="IPR036736">
    <property type="entry name" value="ACP-like_sf"/>
</dbReference>
<dbReference type="InterPro" id="IPR009081">
    <property type="entry name" value="PP-bd_ACP"/>
</dbReference>
<dbReference type="Pfam" id="PF00550">
    <property type="entry name" value="PP-binding"/>
    <property type="match status" value="1"/>
</dbReference>
<dbReference type="InterPro" id="IPR006162">
    <property type="entry name" value="Ppantetheine_attach_site"/>
</dbReference>
<dbReference type="PROSITE" id="PS50075">
    <property type="entry name" value="CARRIER"/>
    <property type="match status" value="1"/>
</dbReference>
<keyword evidence="7" id="KW-1185">Reference proteome</keyword>
<protein>
    <submittedName>
        <fullName evidence="6">SDR family NAD(P)-dependent oxidoreductase</fullName>
    </submittedName>
</protein>
<sequence length="743" mass="77962">DLPTYAFQRSRYWLDLPKAQVSADPVEEQFWRTVEEGDLEALAGTLGVEEGLKSVVPALAAWRTTRRERSVLDNWRYRVVWRPFTAPGSRSLGGDWLLVVPEARTGDELAVRTRRVLEESGASVVPVLVPEQADRAALTELLDAAAPDVGGTAAGVLSLLALDDEPDERSHGVSKGVLASMALSQALTDAEIRAGLWTLTRGAVSVDGDRAPNVRQAAVWGLLRVAALDDSEQAGGLVDLPADGSTDVLSHLPTLLATGGEGDAESEFALRTGSVGVRVRRMVRSPLVGTGAAGTPVWEPRGTVLVTGGTGALGAHVARDLAREGAEHLVLTSRRGPDAPGAAALERELTDLGCRVTIAACDVADRDALAELLESLPAEPALTAVVHTAGAVDRARPLTRVDADEAVDLMHAKVVGAQNLNDLLAGRPLDAFVLFSSGAGVWGNGGQAPYAAANAHLDALAEARRAAGLPATSIAWGAWAGGGMVDAEVGEQLLRRGVPAMEPGLAVRALRESVAADDTAVVVADIRWDRFVPAYCAHGHRPLIDEIPDVRALLAAQRAEEEAQRTADTAGAAGGLRAELAALPPGKRGRRLAELIRTHVEAVLGSGSAKAVKPGKAFRDMGFDSLTAVELRNRLGAALGTKLSATLVFDHPTPHALAAHLDAELFPADGDPTLDPRLREVEAAYRATADPAGRKELAEALRGLLDTWAASTDEPTPAAVDEELVGASDQDMFDLIDKELGIS</sequence>
<dbReference type="Gene3D" id="3.40.50.720">
    <property type="entry name" value="NAD(P)-binding Rossmann-like Domain"/>
    <property type="match status" value="1"/>
</dbReference>
<organism evidence="6 7">
    <name type="scientific">Streptomyces marokkonensis</name>
    <dbReference type="NCBI Taxonomy" id="324855"/>
    <lineage>
        <taxon>Bacteria</taxon>
        <taxon>Bacillati</taxon>
        <taxon>Actinomycetota</taxon>
        <taxon>Actinomycetes</taxon>
        <taxon>Kitasatosporales</taxon>
        <taxon>Streptomycetaceae</taxon>
        <taxon>Streptomyces</taxon>
    </lineage>
</organism>
<dbReference type="SUPFAM" id="SSF47336">
    <property type="entry name" value="ACP-like"/>
    <property type="match status" value="1"/>
</dbReference>
<name>A0ABW6QIV4_9ACTN</name>
<evidence type="ECO:0000259" key="5">
    <source>
        <dbReference type="PROSITE" id="PS50075"/>
    </source>
</evidence>
<dbReference type="PANTHER" id="PTHR43775:SF51">
    <property type="entry name" value="INACTIVE PHENOLPHTHIOCEROL SYNTHESIS POLYKETIDE SYNTHASE TYPE I PKS1-RELATED"/>
    <property type="match status" value="1"/>
</dbReference>
<comment type="caution">
    <text evidence="6">The sequence shown here is derived from an EMBL/GenBank/DDBJ whole genome shotgun (WGS) entry which is preliminary data.</text>
</comment>
<dbReference type="Pfam" id="PF08659">
    <property type="entry name" value="KR"/>
    <property type="match status" value="1"/>
</dbReference>
<dbReference type="InterPro" id="IPR036291">
    <property type="entry name" value="NAD(P)-bd_dom_sf"/>
</dbReference>
<keyword evidence="4" id="KW-0511">Multifunctional enzyme</keyword>
<evidence type="ECO:0000256" key="2">
    <source>
        <dbReference type="ARBA" id="ARBA00022553"/>
    </source>
</evidence>
<dbReference type="CDD" id="cd08952">
    <property type="entry name" value="KR_1_SDR_x"/>
    <property type="match status" value="1"/>
</dbReference>
<dbReference type="EMBL" id="JBHVZQ010000108">
    <property type="protein sequence ID" value="MFF1279145.1"/>
    <property type="molecule type" value="Genomic_DNA"/>
</dbReference>
<dbReference type="PANTHER" id="PTHR43775">
    <property type="entry name" value="FATTY ACID SYNTHASE"/>
    <property type="match status" value="1"/>
</dbReference>
<reference evidence="6 7" key="1">
    <citation type="submission" date="2024-09" db="EMBL/GenBank/DDBJ databases">
        <title>The Natural Products Discovery Center: Release of the First 8490 Sequenced Strains for Exploring Actinobacteria Biosynthetic Diversity.</title>
        <authorList>
            <person name="Kalkreuter E."/>
            <person name="Kautsar S.A."/>
            <person name="Yang D."/>
            <person name="Bader C.D."/>
            <person name="Teijaro C.N."/>
            <person name="Fluegel L."/>
            <person name="Davis C.M."/>
            <person name="Simpson J.R."/>
            <person name="Lauterbach L."/>
            <person name="Steele A.D."/>
            <person name="Gui C."/>
            <person name="Meng S."/>
            <person name="Li G."/>
            <person name="Viehrig K."/>
            <person name="Ye F."/>
            <person name="Su P."/>
            <person name="Kiefer A.F."/>
            <person name="Nichols A."/>
            <person name="Cepeda A.J."/>
            <person name="Yan W."/>
            <person name="Fan B."/>
            <person name="Jiang Y."/>
            <person name="Adhikari A."/>
            <person name="Zheng C.-J."/>
            <person name="Schuster L."/>
            <person name="Cowan T.M."/>
            <person name="Smanski M.J."/>
            <person name="Chevrette M.G."/>
            <person name="De Carvalho L.P.S."/>
            <person name="Shen B."/>
        </authorList>
    </citation>
    <scope>NUCLEOTIDE SEQUENCE [LARGE SCALE GENOMIC DNA]</scope>
    <source>
        <strain evidence="6 7">NPDC058328</strain>
    </source>
</reference>
<evidence type="ECO:0000256" key="1">
    <source>
        <dbReference type="ARBA" id="ARBA00022450"/>
    </source>
</evidence>
<evidence type="ECO:0000313" key="7">
    <source>
        <dbReference type="Proteomes" id="UP001601627"/>
    </source>
</evidence>
<evidence type="ECO:0000256" key="4">
    <source>
        <dbReference type="ARBA" id="ARBA00023268"/>
    </source>
</evidence>
<dbReference type="RefSeq" id="WP_388242236.1">
    <property type="nucleotide sequence ID" value="NZ_JBHVZQ010000108.1"/>
</dbReference>
<evidence type="ECO:0000256" key="3">
    <source>
        <dbReference type="ARBA" id="ARBA00022679"/>
    </source>
</evidence>
<dbReference type="InterPro" id="IPR020806">
    <property type="entry name" value="PKS_PP-bd"/>
</dbReference>
<feature type="non-terminal residue" evidence="6">
    <location>
        <position position="1"/>
    </location>
</feature>
<keyword evidence="2" id="KW-0597">Phosphoprotein</keyword>
<dbReference type="PROSITE" id="PS00012">
    <property type="entry name" value="PHOSPHOPANTETHEINE"/>
    <property type="match status" value="1"/>
</dbReference>
<evidence type="ECO:0000313" key="6">
    <source>
        <dbReference type="EMBL" id="MFF1279145.1"/>
    </source>
</evidence>
<dbReference type="InterPro" id="IPR050091">
    <property type="entry name" value="PKS_NRPS_Biosynth_Enz"/>
</dbReference>
<dbReference type="InterPro" id="IPR057326">
    <property type="entry name" value="KR_dom"/>
</dbReference>
<gene>
    <name evidence="6" type="ORF">ACFVZC_38285</name>
</gene>
<dbReference type="Gene3D" id="6.10.140.1830">
    <property type="match status" value="1"/>
</dbReference>
<dbReference type="SMART" id="SM00822">
    <property type="entry name" value="PKS_KR"/>
    <property type="match status" value="1"/>
</dbReference>
<dbReference type="Gene3D" id="1.10.1200.10">
    <property type="entry name" value="ACP-like"/>
    <property type="match status" value="1"/>
</dbReference>
<dbReference type="Proteomes" id="UP001601627">
    <property type="component" value="Unassembled WGS sequence"/>
</dbReference>
<dbReference type="SMART" id="SM00823">
    <property type="entry name" value="PKS_PP"/>
    <property type="match status" value="1"/>
</dbReference>
<keyword evidence="3" id="KW-0808">Transferase</keyword>
<proteinExistence type="predicted"/>
<accession>A0ABW6QIV4</accession>
<dbReference type="Pfam" id="PF18369">
    <property type="entry name" value="PKS_DE"/>
    <property type="match status" value="1"/>
</dbReference>
<keyword evidence="1" id="KW-0596">Phosphopantetheine</keyword>
<dbReference type="SUPFAM" id="SSF51735">
    <property type="entry name" value="NAD(P)-binding Rossmann-fold domains"/>
    <property type="match status" value="2"/>
</dbReference>
<dbReference type="InterPro" id="IPR041618">
    <property type="entry name" value="PKS_DE"/>
</dbReference>
<dbReference type="SMART" id="SM01294">
    <property type="entry name" value="PKS_PP_betabranch"/>
    <property type="match status" value="1"/>
</dbReference>